<evidence type="ECO:0000313" key="1">
    <source>
        <dbReference type="EMBL" id="OGZ12918.1"/>
    </source>
</evidence>
<organism evidence="1 2">
    <name type="scientific">Candidatus Lloydbacteria bacterium RIFCSPLOWO2_01_FULL_50_20</name>
    <dbReference type="NCBI Taxonomy" id="1798665"/>
    <lineage>
        <taxon>Bacteria</taxon>
        <taxon>Candidatus Lloydiibacteriota</taxon>
    </lineage>
</organism>
<dbReference type="STRING" id="1798665.A2942_04985"/>
<comment type="caution">
    <text evidence="1">The sequence shown here is derived from an EMBL/GenBank/DDBJ whole genome shotgun (WGS) entry which is preliminary data.</text>
</comment>
<dbReference type="EMBL" id="MHLP01000015">
    <property type="protein sequence ID" value="OGZ12918.1"/>
    <property type="molecule type" value="Genomic_DNA"/>
</dbReference>
<accession>A0A1G2DJC5</accession>
<gene>
    <name evidence="1" type="ORF">A2942_04985</name>
</gene>
<sequence>MNLFTPSLENFGYGFEKNPQYIPIDLRFFSSPRSKFSATYVKTFIVDGIKRKDIISALKTHFICTPWAS</sequence>
<dbReference type="AlphaFoldDB" id="A0A1G2DJC5"/>
<name>A0A1G2DJC5_9BACT</name>
<reference evidence="1 2" key="1">
    <citation type="journal article" date="2016" name="Nat. Commun.">
        <title>Thousands of microbial genomes shed light on interconnected biogeochemical processes in an aquifer system.</title>
        <authorList>
            <person name="Anantharaman K."/>
            <person name="Brown C.T."/>
            <person name="Hug L.A."/>
            <person name="Sharon I."/>
            <person name="Castelle C.J."/>
            <person name="Probst A.J."/>
            <person name="Thomas B.C."/>
            <person name="Singh A."/>
            <person name="Wilkins M.J."/>
            <person name="Karaoz U."/>
            <person name="Brodie E.L."/>
            <person name="Williams K.H."/>
            <person name="Hubbard S.S."/>
            <person name="Banfield J.F."/>
        </authorList>
    </citation>
    <scope>NUCLEOTIDE SEQUENCE [LARGE SCALE GENOMIC DNA]</scope>
</reference>
<evidence type="ECO:0000313" key="2">
    <source>
        <dbReference type="Proteomes" id="UP000178534"/>
    </source>
</evidence>
<proteinExistence type="predicted"/>
<protein>
    <submittedName>
        <fullName evidence="1">Uncharacterized protein</fullName>
    </submittedName>
</protein>
<dbReference type="Proteomes" id="UP000178534">
    <property type="component" value="Unassembled WGS sequence"/>
</dbReference>